<gene>
    <name evidence="1" type="ORF">GCM10022419_031980</name>
</gene>
<dbReference type="SUPFAM" id="SSF53474">
    <property type="entry name" value="alpha/beta-Hydrolases"/>
    <property type="match status" value="1"/>
</dbReference>
<dbReference type="Proteomes" id="UP001500630">
    <property type="component" value="Unassembled WGS sequence"/>
</dbReference>
<dbReference type="Gene3D" id="3.40.50.1820">
    <property type="entry name" value="alpha/beta hydrolase"/>
    <property type="match status" value="1"/>
</dbReference>
<accession>A0ABP6WDZ6</accession>
<protein>
    <recommendedName>
        <fullName evidence="3">Alpha/beta hydrolase</fullName>
    </recommendedName>
</protein>
<sequence length="153" mass="16660">MYGLLDQAAGRLRRWRRWCGRPEPELLRLLGHEDAGGRTFADLLGPRHPYLVDLAYSLHRHDPGFLDALLDHRESVFGDVRHAGAWLDAVPGPVPLLRGDPAVEALTAADDVSLVRAHGGEIRTVAGVGHGLHHAAPAEVAEHLFAFIRAATP</sequence>
<dbReference type="RefSeq" id="WP_345562416.1">
    <property type="nucleotide sequence ID" value="NZ_BAABDQ010000005.1"/>
</dbReference>
<evidence type="ECO:0000313" key="2">
    <source>
        <dbReference type="Proteomes" id="UP001500630"/>
    </source>
</evidence>
<keyword evidence="2" id="KW-1185">Reference proteome</keyword>
<dbReference type="EMBL" id="BAABDQ010000005">
    <property type="protein sequence ID" value="GAA3549238.1"/>
    <property type="molecule type" value="Genomic_DNA"/>
</dbReference>
<dbReference type="InterPro" id="IPR029058">
    <property type="entry name" value="AB_hydrolase_fold"/>
</dbReference>
<comment type="caution">
    <text evidence="1">The sequence shown here is derived from an EMBL/GenBank/DDBJ whole genome shotgun (WGS) entry which is preliminary data.</text>
</comment>
<reference evidence="2" key="1">
    <citation type="journal article" date="2019" name="Int. J. Syst. Evol. Microbiol.">
        <title>The Global Catalogue of Microorganisms (GCM) 10K type strain sequencing project: providing services to taxonomists for standard genome sequencing and annotation.</title>
        <authorList>
            <consortium name="The Broad Institute Genomics Platform"/>
            <consortium name="The Broad Institute Genome Sequencing Center for Infectious Disease"/>
            <person name="Wu L."/>
            <person name="Ma J."/>
        </authorList>
    </citation>
    <scope>NUCLEOTIDE SEQUENCE [LARGE SCALE GENOMIC DNA]</scope>
    <source>
        <strain evidence="2">JCM 17326</strain>
    </source>
</reference>
<name>A0ABP6WDZ6_9ACTN</name>
<organism evidence="1 2">
    <name type="scientific">Nonomuraea rosea</name>
    <dbReference type="NCBI Taxonomy" id="638574"/>
    <lineage>
        <taxon>Bacteria</taxon>
        <taxon>Bacillati</taxon>
        <taxon>Actinomycetota</taxon>
        <taxon>Actinomycetes</taxon>
        <taxon>Streptosporangiales</taxon>
        <taxon>Streptosporangiaceae</taxon>
        <taxon>Nonomuraea</taxon>
    </lineage>
</organism>
<evidence type="ECO:0000313" key="1">
    <source>
        <dbReference type="EMBL" id="GAA3549238.1"/>
    </source>
</evidence>
<proteinExistence type="predicted"/>
<evidence type="ECO:0008006" key="3">
    <source>
        <dbReference type="Google" id="ProtNLM"/>
    </source>
</evidence>